<keyword evidence="3" id="KW-1185">Reference proteome</keyword>
<evidence type="ECO:0000256" key="1">
    <source>
        <dbReference type="SAM" id="MobiDB-lite"/>
    </source>
</evidence>
<organism evidence="2 3">
    <name type="scientific">Lentinula lateritia</name>
    <dbReference type="NCBI Taxonomy" id="40482"/>
    <lineage>
        <taxon>Eukaryota</taxon>
        <taxon>Fungi</taxon>
        <taxon>Dikarya</taxon>
        <taxon>Basidiomycota</taxon>
        <taxon>Agaricomycotina</taxon>
        <taxon>Agaricomycetes</taxon>
        <taxon>Agaricomycetidae</taxon>
        <taxon>Agaricales</taxon>
        <taxon>Marasmiineae</taxon>
        <taxon>Omphalotaceae</taxon>
        <taxon>Lentinula</taxon>
    </lineage>
</organism>
<feature type="compositionally biased region" description="Basic and acidic residues" evidence="1">
    <location>
        <begin position="1"/>
        <end position="11"/>
    </location>
</feature>
<comment type="caution">
    <text evidence="2">The sequence shown here is derived from an EMBL/GenBank/DDBJ whole genome shotgun (WGS) entry which is preliminary data.</text>
</comment>
<gene>
    <name evidence="2" type="ORF">C8R41DRAFT_919554</name>
</gene>
<dbReference type="EMBL" id="JANVFT010000035">
    <property type="protein sequence ID" value="KAJ4493341.1"/>
    <property type="molecule type" value="Genomic_DNA"/>
</dbReference>
<protein>
    <recommendedName>
        <fullName evidence="4">Zn(2)-C6 fungal-type domain-containing protein</fullName>
    </recommendedName>
</protein>
<evidence type="ECO:0000313" key="3">
    <source>
        <dbReference type="Proteomes" id="UP001150217"/>
    </source>
</evidence>
<feature type="compositionally biased region" description="Basic and acidic residues" evidence="1">
    <location>
        <begin position="41"/>
        <end position="50"/>
    </location>
</feature>
<proteinExistence type="predicted"/>
<evidence type="ECO:0008006" key="4">
    <source>
        <dbReference type="Google" id="ProtNLM"/>
    </source>
</evidence>
<feature type="region of interest" description="Disordered" evidence="1">
    <location>
        <begin position="412"/>
        <end position="437"/>
    </location>
</feature>
<feature type="compositionally biased region" description="Low complexity" evidence="1">
    <location>
        <begin position="26"/>
        <end position="40"/>
    </location>
</feature>
<dbReference type="Proteomes" id="UP001150217">
    <property type="component" value="Unassembled WGS sequence"/>
</dbReference>
<name>A0ABQ8VGG8_9AGAR</name>
<feature type="region of interest" description="Disordered" evidence="1">
    <location>
        <begin position="1"/>
        <end position="59"/>
    </location>
</feature>
<sequence length="437" mass="49152">MQQHPDFDCRRGKQSSRAAPYGTRRISSQLDIASSQSSHSDSLHEKDRGHGSAKVPATDNGLASWVTDDMKKTFNTIYRKHGSLKERRDLNIKYHHVVCQQCITKNKPCEIRPTALQCGNCPPYVKCTRVPTLKKLRVLDMMNISEEQYDWLLTWYKKTAEEELLEPLKESLKLTSTSLAPLNESHSHETENSTDTQFHKIGDWTDYRTVNVLATNDVTYGYSVPREYSSAPITPVSTQPSPASYSQNQQLPQDRFFTPAVPYYTPSLSYPSPSPRLLAPTALYRTLDSFYQESNEDSCSASAQSSGESLKPSLHSSHLFFVLNYVIAPAVNPSQYPTVNWSCHDPRAYPTISEPTQPSITYDERAPYMTNRQTCVDAEFEFGGYDRVSRSAPESLHYPTYPVHGAGYIRYSSPGDTLPGSDKGLLEGSTPSPQFRS</sequence>
<accession>A0ABQ8VGG8</accession>
<evidence type="ECO:0000313" key="2">
    <source>
        <dbReference type="EMBL" id="KAJ4493341.1"/>
    </source>
</evidence>
<reference evidence="2" key="1">
    <citation type="submission" date="2022-08" db="EMBL/GenBank/DDBJ databases">
        <title>A Global Phylogenomic Analysis of the Shiitake Genus Lentinula.</title>
        <authorList>
            <consortium name="DOE Joint Genome Institute"/>
            <person name="Sierra-Patev S."/>
            <person name="Min B."/>
            <person name="Naranjo-Ortiz M."/>
            <person name="Looney B."/>
            <person name="Konkel Z."/>
            <person name="Slot J.C."/>
            <person name="Sakamoto Y."/>
            <person name="Steenwyk J.L."/>
            <person name="Rokas A."/>
            <person name="Carro J."/>
            <person name="Camarero S."/>
            <person name="Ferreira P."/>
            <person name="Molpeceres G."/>
            <person name="Ruiz-Duenas F.J."/>
            <person name="Serrano A."/>
            <person name="Henrissat B."/>
            <person name="Drula E."/>
            <person name="Hughes K.W."/>
            <person name="Mata J.L."/>
            <person name="Ishikawa N.K."/>
            <person name="Vargas-Isla R."/>
            <person name="Ushijima S."/>
            <person name="Smith C.A."/>
            <person name="Ahrendt S."/>
            <person name="Andreopoulos W."/>
            <person name="He G."/>
            <person name="Labutti K."/>
            <person name="Lipzen A."/>
            <person name="Ng V."/>
            <person name="Riley R."/>
            <person name="Sandor L."/>
            <person name="Barry K."/>
            <person name="Martinez A.T."/>
            <person name="Xiao Y."/>
            <person name="Gibbons J.G."/>
            <person name="Terashima K."/>
            <person name="Grigoriev I.V."/>
            <person name="Hibbett D.S."/>
        </authorList>
    </citation>
    <scope>NUCLEOTIDE SEQUENCE</scope>
    <source>
        <strain evidence="2">RHP3577 ss4</strain>
    </source>
</reference>